<dbReference type="PATRIC" id="fig|414004.10.peg.847"/>
<dbReference type="Proteomes" id="UP000000758">
    <property type="component" value="Chromosome"/>
</dbReference>
<dbReference type="Pfam" id="PF01380">
    <property type="entry name" value="SIS"/>
    <property type="match status" value="1"/>
</dbReference>
<dbReference type="InterPro" id="IPR001347">
    <property type="entry name" value="SIS_dom"/>
</dbReference>
<keyword evidence="3" id="KW-1185">Reference proteome</keyword>
<gene>
    <name evidence="2" type="ordered locus">CENSYa_0916</name>
</gene>
<dbReference type="KEGG" id="csy:CENSYa_0916"/>
<dbReference type="AlphaFoldDB" id="A0RW31"/>
<dbReference type="InterPro" id="IPR046348">
    <property type="entry name" value="SIS_dom_sf"/>
</dbReference>
<accession>A0RW31</accession>
<dbReference type="GO" id="GO:0097367">
    <property type="term" value="F:carbohydrate derivative binding"/>
    <property type="evidence" value="ECO:0007669"/>
    <property type="project" value="InterPro"/>
</dbReference>
<organism evidence="2 3">
    <name type="scientific">Cenarchaeum symbiosum (strain A)</name>
    <dbReference type="NCBI Taxonomy" id="414004"/>
    <lineage>
        <taxon>Archaea</taxon>
        <taxon>Nitrososphaerota</taxon>
        <taxon>Candidatus Cenarchaeales</taxon>
        <taxon>Candidatus Cenarchaeaceae</taxon>
        <taxon>Candidatus Cenarchaeum</taxon>
    </lineage>
</organism>
<reference evidence="2 3" key="1">
    <citation type="journal article" date="2006" name="Proc. Natl. Acad. Sci. U.S.A.">
        <title>Genomic analysis of the uncultivated marine crenarchaeote Cenarchaeum symbiosum.</title>
        <authorList>
            <person name="Hallam S.J."/>
            <person name="Konstantinidis K.T."/>
            <person name="Putnam N."/>
            <person name="Schleper C."/>
            <person name="Watanabe Y."/>
            <person name="Sugahara J."/>
            <person name="Preston C."/>
            <person name="de la Torre J."/>
            <person name="Richardson P.M."/>
            <person name="DeLong E.F."/>
        </authorList>
    </citation>
    <scope>NUCLEOTIDE SEQUENCE [LARGE SCALE GENOMIC DNA]</scope>
    <source>
        <strain evidence="3">A</strain>
    </source>
</reference>
<proteinExistence type="predicted"/>
<sequence length="310" mass="33793">MRAGRRTAVDSIRALRDDVYSQPKALDGFIPQRPLSGAAQKRAIFCGSGDSLAACMLASAHSGMAARSADPLDLLRNPPIPRSTDAYIVSISGRTVSNIRVARLSRRAVAITSNPHSRLTRSCGRTIRLMFPNSDVLTAGSVSFLDSALTCMSLVGPVGIRGARKIFARAESASRRITLQNRVFILGGLQTYPLAMYAAAKLHEVLGMPAHYERTEQFSHMGLFSAKKGDTVLVLERHSGHSERLVRGLRGAGLRAIQPDPGPCGRTGEFLFYTFLSQLVPLHIAEQEGRQECHFMESKRLLALSDGMIY</sequence>
<dbReference type="STRING" id="414004.CENSYa_0916"/>
<dbReference type="Gene3D" id="3.40.50.10490">
    <property type="entry name" value="Glucose-6-phosphate isomerase like protein, domain 1"/>
    <property type="match status" value="2"/>
</dbReference>
<dbReference type="SUPFAM" id="SSF53697">
    <property type="entry name" value="SIS domain"/>
    <property type="match status" value="1"/>
</dbReference>
<name>A0RW31_CENSY</name>
<protein>
    <recommendedName>
        <fullName evidence="1">SIS domain-containing protein</fullName>
    </recommendedName>
</protein>
<evidence type="ECO:0000313" key="2">
    <source>
        <dbReference type="EMBL" id="ABK77548.1"/>
    </source>
</evidence>
<evidence type="ECO:0000259" key="1">
    <source>
        <dbReference type="Pfam" id="PF01380"/>
    </source>
</evidence>
<evidence type="ECO:0000313" key="3">
    <source>
        <dbReference type="Proteomes" id="UP000000758"/>
    </source>
</evidence>
<dbReference type="EnsemblBacteria" id="ABK77548">
    <property type="protein sequence ID" value="ABK77548"/>
    <property type="gene ID" value="CENSYa_0916"/>
</dbReference>
<dbReference type="EMBL" id="DP000238">
    <property type="protein sequence ID" value="ABK77548.1"/>
    <property type="molecule type" value="Genomic_DNA"/>
</dbReference>
<dbReference type="GO" id="GO:1901135">
    <property type="term" value="P:carbohydrate derivative metabolic process"/>
    <property type="evidence" value="ECO:0007669"/>
    <property type="project" value="InterPro"/>
</dbReference>
<feature type="domain" description="SIS" evidence="1">
    <location>
        <begin position="180"/>
        <end position="250"/>
    </location>
</feature>
<dbReference type="HOGENOM" id="CLU_077866_0_0_2"/>